<sequence length="216" mass="23960">MAESYLEKAQKLKNANPSITPQQIQEKLGPPPEGKRLESKGRGKVGYKSLEARRKGRSVYNKQRTENRRISTGSLTKEQRAQNRAQEEEVKQRRAAGEDVEILHGQRVGLTGPQLKDVEARGKSVARARGRLKEAYGGAIGDRPENREIGSGAENRQEEVDWSNVQRRLGEMEEAQPSLPNHPDLITTSQQAMMGILTFAGGAAKLTWDMITGFGL</sequence>
<feature type="compositionally biased region" description="Basic and acidic residues" evidence="1">
    <location>
        <begin position="1"/>
        <end position="10"/>
    </location>
</feature>
<dbReference type="EMBL" id="KC310804">
    <property type="protein sequence ID" value="AGK86651.1"/>
    <property type="molecule type" value="Genomic_DNA"/>
</dbReference>
<name>M1NXR4_9CAUD</name>
<evidence type="ECO:0000313" key="5">
    <source>
        <dbReference type="Proteomes" id="UP000297198"/>
    </source>
</evidence>
<proteinExistence type="predicted"/>
<keyword evidence="5" id="KW-1185">Reference proteome</keyword>
<evidence type="ECO:0000313" key="4">
    <source>
        <dbReference type="Proteomes" id="UP000030043"/>
    </source>
</evidence>
<reference evidence="4" key="2">
    <citation type="submission" date="2012-12" db="EMBL/GenBank/DDBJ databases">
        <title>Genomics of marine cyanopodoviruses.</title>
        <authorList>
            <person name="Huang S."/>
            <person name="Chen F."/>
        </authorList>
    </citation>
    <scope>NUCLEOTIDE SEQUENCE [LARGE SCALE GENOMIC DNA]</scope>
</reference>
<accession>M1NXR4</accession>
<organism evidence="2 5">
    <name type="scientific">Synechococcus phage S-CBP4</name>
    <dbReference type="NCBI Taxonomy" id="754059"/>
    <lineage>
        <taxon>Viruses</taxon>
        <taxon>Duplodnaviria</taxon>
        <taxon>Heunggongvirae</taxon>
        <taxon>Uroviricota</taxon>
        <taxon>Caudoviricetes</taxon>
        <taxon>Autographivirales</taxon>
        <taxon>Sechaudvirinae</taxon>
        <taxon>Poseidonvirus</taxon>
        <taxon>Poseidonvirus SCBP4</taxon>
    </lineage>
</organism>
<gene>
    <name evidence="3" type="ORF">S-CBP4_0045</name>
    <name evidence="2" type="ORF">SVPG_00007</name>
</gene>
<feature type="region of interest" description="Disordered" evidence="1">
    <location>
        <begin position="138"/>
        <end position="161"/>
    </location>
</feature>
<evidence type="ECO:0000256" key="1">
    <source>
        <dbReference type="SAM" id="MobiDB-lite"/>
    </source>
</evidence>
<reference evidence="3 4" key="3">
    <citation type="journal article" date="2015" name="PLoS ONE">
        <title>Comparative Genomic and Phylogenomic Analyses Reveal a Conserved Core Genome Shared by Estuarine and Oceanic Cyanopodoviruses.</title>
        <authorList>
            <person name="Huang S."/>
            <person name="Zhang S."/>
            <person name="Jiao N."/>
            <person name="Chen F."/>
        </authorList>
    </citation>
    <scope>NUCLEOTIDE SEQUENCE [LARGE SCALE GENOMIC DNA]</scope>
</reference>
<dbReference type="EMBL" id="HM559717">
    <property type="protein sequence ID" value="AGF91691.1"/>
    <property type="molecule type" value="Genomic_DNA"/>
</dbReference>
<protein>
    <submittedName>
        <fullName evidence="2">Uncharacterized protein</fullName>
    </submittedName>
</protein>
<evidence type="ECO:0000313" key="2">
    <source>
        <dbReference type="EMBL" id="AGF91691.1"/>
    </source>
</evidence>
<dbReference type="Proteomes" id="UP000297198">
    <property type="component" value="Segment"/>
</dbReference>
<dbReference type="RefSeq" id="YP_009103813.1">
    <property type="nucleotide sequence ID" value="NC_025464.1"/>
</dbReference>
<reference evidence="2 5" key="1">
    <citation type="submission" date="2010-11" db="EMBL/GenBank/DDBJ databases">
        <title>The Genome Sequence of Synechococcus phage S-CBP4.</title>
        <authorList>
            <consortium name="The Broad Institute Genome Sequencing Platform"/>
            <person name="Henn M.R."/>
            <person name="Chen F."/>
            <person name="Wang K."/>
            <person name="Levin J."/>
            <person name="Malboeuf C."/>
            <person name="Casali M."/>
            <person name="Russ C."/>
            <person name="Lennon N."/>
            <person name="Chapman S.B."/>
            <person name="Erlich R."/>
            <person name="Young S.K."/>
            <person name="Yandava C."/>
            <person name="Zeng Q."/>
            <person name="Alvarado L."/>
            <person name="Anderson S."/>
            <person name="Berlin A."/>
            <person name="Chen Z."/>
            <person name="Freedman E."/>
            <person name="Gellesch M."/>
            <person name="Goldberg J."/>
            <person name="Green L."/>
            <person name="Griggs A."/>
            <person name="Gujja S."/>
            <person name="Heilman E.R."/>
            <person name="Heiman D."/>
            <person name="Hollinger A."/>
            <person name="Howarth C."/>
            <person name="Larson L."/>
            <person name="Mehta T."/>
            <person name="Pearson M."/>
            <person name="Roberts A."/>
            <person name="Ryan E."/>
            <person name="Saif S."/>
            <person name="Shea T."/>
            <person name="Shenoy N."/>
            <person name="Sisk P."/>
            <person name="Stolte C."/>
            <person name="Sykes S."/>
            <person name="White J."/>
            <person name="Haas B."/>
            <person name="Nusbaum C."/>
            <person name="Birren B."/>
        </authorList>
    </citation>
    <scope>NUCLEOTIDE SEQUENCE [LARGE SCALE GENOMIC DNA]</scope>
    <source>
        <strain evidence="2 5">S-CBP4</strain>
    </source>
</reference>
<feature type="compositionally biased region" description="Basic and acidic residues" evidence="1">
    <location>
        <begin position="77"/>
        <end position="98"/>
    </location>
</feature>
<dbReference type="KEGG" id="vg:22112699"/>
<dbReference type="Proteomes" id="UP000030043">
    <property type="component" value="Segment"/>
</dbReference>
<dbReference type="GeneID" id="22112699"/>
<feature type="region of interest" description="Disordered" evidence="1">
    <location>
        <begin position="1"/>
        <end position="98"/>
    </location>
</feature>
<evidence type="ECO:0000313" key="3">
    <source>
        <dbReference type="EMBL" id="AGK86651.1"/>
    </source>
</evidence>
<feature type="compositionally biased region" description="Polar residues" evidence="1">
    <location>
        <begin position="13"/>
        <end position="25"/>
    </location>
</feature>